<feature type="compositionally biased region" description="Polar residues" evidence="1">
    <location>
        <begin position="215"/>
        <end position="228"/>
    </location>
</feature>
<evidence type="ECO:0000313" key="2">
    <source>
        <dbReference type="EMBL" id="TDG40586.1"/>
    </source>
</evidence>
<evidence type="ECO:0000313" key="3">
    <source>
        <dbReference type="Proteomes" id="UP000295192"/>
    </source>
</evidence>
<feature type="region of interest" description="Disordered" evidence="1">
    <location>
        <begin position="205"/>
        <end position="228"/>
    </location>
</feature>
<sequence>METDVVDIHSIAFAKEKLPSDEVSNYDTLYKENSCREESLNDNGLLVRIRPTLPRRQMDTPSFSPTLAWRSLIEHQEHIDKSKILNTLNSPKTTTGETPIQFNRTSQMKQLAKPSHILQNWTPEQDLVDENDDKIKGLITGDDSSSDDYRSKCEGDSLLFYGGKAKNVGSSIHTFSLSLPRDTHTQHSRNIVNLEVCNYKSLQKSRPENDLNGASAGSSSYQRTSSLHQQENIAVSNLECSNNWMLHKNVSGTENYTKSLDHGSKRQRLVPLEAQSIKFLTGGKHVMYLPGSNDQTNSMKVYKAEPKANIQEPKSNRYFKSRQRPMPQSLQDETPVFPIMAMNEEALPLEDDKPFHHRFWFNNPVRLLEKRLNADKSGKSSKLKVSLDGQIEALKKVEEDFQRNRANEKENIQHQLRLYFGTDDDQYQSLPIAPVLDRFSNINLNDTSNKLFSRDDPEGCVSMVPFTEHESNDKKITISSANI</sequence>
<dbReference type="Proteomes" id="UP000295192">
    <property type="component" value="Unassembled WGS sequence"/>
</dbReference>
<organism evidence="2 3">
    <name type="scientific">Drosophila navojoa</name>
    <name type="common">Fruit fly</name>
    <dbReference type="NCBI Taxonomy" id="7232"/>
    <lineage>
        <taxon>Eukaryota</taxon>
        <taxon>Metazoa</taxon>
        <taxon>Ecdysozoa</taxon>
        <taxon>Arthropoda</taxon>
        <taxon>Hexapoda</taxon>
        <taxon>Insecta</taxon>
        <taxon>Pterygota</taxon>
        <taxon>Neoptera</taxon>
        <taxon>Endopterygota</taxon>
        <taxon>Diptera</taxon>
        <taxon>Brachycera</taxon>
        <taxon>Muscomorpha</taxon>
        <taxon>Ephydroidea</taxon>
        <taxon>Drosophilidae</taxon>
        <taxon>Drosophila</taxon>
    </lineage>
</organism>
<name>A0A484AVU1_DRONA</name>
<reference evidence="2 3" key="1">
    <citation type="journal article" date="2019" name="J. Hered.">
        <title>An Improved Genome Assembly for Drosophila navojoa, the Basal Species in the mojavensis Cluster.</title>
        <authorList>
            <person name="Vanderlinde T."/>
            <person name="Dupim E.G."/>
            <person name="Nazario-Yepiz N.O."/>
            <person name="Carvalho A.B."/>
        </authorList>
    </citation>
    <scope>NUCLEOTIDE SEQUENCE [LARGE SCALE GENOMIC DNA]</scope>
    <source>
        <strain evidence="2">Navoj_Jal97</strain>
        <tissue evidence="2">Whole organism</tissue>
    </source>
</reference>
<dbReference type="OrthoDB" id="5917823at2759"/>
<protein>
    <submittedName>
        <fullName evidence="2">Uncharacterized protein</fullName>
    </submittedName>
</protein>
<comment type="caution">
    <text evidence="2">The sequence shown here is derived from an EMBL/GenBank/DDBJ whole genome shotgun (WGS) entry which is preliminary data.</text>
</comment>
<dbReference type="OMA" id="FTEHESN"/>
<keyword evidence="3" id="KW-1185">Reference proteome</keyword>
<evidence type="ECO:0000256" key="1">
    <source>
        <dbReference type="SAM" id="MobiDB-lite"/>
    </source>
</evidence>
<proteinExistence type="predicted"/>
<dbReference type="EMBL" id="LSRL02000535">
    <property type="protein sequence ID" value="TDG40586.1"/>
    <property type="molecule type" value="Genomic_DNA"/>
</dbReference>
<accession>A0A484AVU1</accession>
<gene>
    <name evidence="2" type="ORF">AWZ03_012995</name>
</gene>
<dbReference type="AlphaFoldDB" id="A0A484AVU1"/>